<dbReference type="PANTHER" id="PTHR11158">
    <property type="entry name" value="MSF1/PX19 RELATED"/>
    <property type="match status" value="1"/>
</dbReference>
<evidence type="ECO:0000313" key="3">
    <source>
        <dbReference type="EMBL" id="TPX66232.1"/>
    </source>
</evidence>
<name>A0A507EQX0_9FUNG</name>
<evidence type="ECO:0000259" key="2">
    <source>
        <dbReference type="PROSITE" id="PS50904"/>
    </source>
</evidence>
<dbReference type="STRING" id="246404.A0A507EQX0"/>
<dbReference type="OrthoDB" id="407630at2759"/>
<feature type="compositionally biased region" description="Low complexity" evidence="1">
    <location>
        <begin position="188"/>
        <end position="201"/>
    </location>
</feature>
<organism evidence="3 4">
    <name type="scientific">Chytriomyces confervae</name>
    <dbReference type="NCBI Taxonomy" id="246404"/>
    <lineage>
        <taxon>Eukaryota</taxon>
        <taxon>Fungi</taxon>
        <taxon>Fungi incertae sedis</taxon>
        <taxon>Chytridiomycota</taxon>
        <taxon>Chytridiomycota incertae sedis</taxon>
        <taxon>Chytridiomycetes</taxon>
        <taxon>Chytridiales</taxon>
        <taxon>Chytriomycetaceae</taxon>
        <taxon>Chytriomyces</taxon>
    </lineage>
</organism>
<evidence type="ECO:0000313" key="4">
    <source>
        <dbReference type="Proteomes" id="UP000320333"/>
    </source>
</evidence>
<dbReference type="InterPro" id="IPR006797">
    <property type="entry name" value="PRELI/MSF1_dom"/>
</dbReference>
<feature type="compositionally biased region" description="Polar residues" evidence="1">
    <location>
        <begin position="175"/>
        <end position="187"/>
    </location>
</feature>
<dbReference type="Proteomes" id="UP000320333">
    <property type="component" value="Unassembled WGS sequence"/>
</dbReference>
<accession>A0A507EQX0</accession>
<proteinExistence type="predicted"/>
<comment type="caution">
    <text evidence="3">The sequence shown here is derived from an EMBL/GenBank/DDBJ whole genome shotgun (WGS) entry which is preliminary data.</text>
</comment>
<gene>
    <name evidence="3" type="ORF">CcCBS67573_g07892</name>
</gene>
<protein>
    <recommendedName>
        <fullName evidence="2">PRELI/MSF1 domain-containing protein</fullName>
    </recommendedName>
</protein>
<feature type="compositionally biased region" description="Low complexity" evidence="1">
    <location>
        <begin position="159"/>
        <end position="174"/>
    </location>
</feature>
<feature type="domain" description="PRELI/MSF1" evidence="2">
    <location>
        <begin position="2"/>
        <end position="177"/>
    </location>
</feature>
<dbReference type="InterPro" id="IPR037365">
    <property type="entry name" value="Slowmo/Ups"/>
</dbReference>
<dbReference type="EMBL" id="QEAP01000451">
    <property type="protein sequence ID" value="TPX66232.1"/>
    <property type="molecule type" value="Genomic_DNA"/>
</dbReference>
<keyword evidence="4" id="KW-1185">Reference proteome</keyword>
<dbReference type="PROSITE" id="PS50904">
    <property type="entry name" value="PRELI_MSF1"/>
    <property type="match status" value="1"/>
</dbReference>
<dbReference type="GO" id="GO:0005758">
    <property type="term" value="C:mitochondrial intermembrane space"/>
    <property type="evidence" value="ECO:0007669"/>
    <property type="project" value="InterPro"/>
</dbReference>
<evidence type="ECO:0000256" key="1">
    <source>
        <dbReference type="SAM" id="MobiDB-lite"/>
    </source>
</evidence>
<feature type="region of interest" description="Disordered" evidence="1">
    <location>
        <begin position="159"/>
        <end position="210"/>
    </location>
</feature>
<dbReference type="Pfam" id="PF04707">
    <property type="entry name" value="PRELI"/>
    <property type="match status" value="1"/>
</dbReference>
<sequence>MPHIFEKTETLNYSWGMVTAANWIKYPNPITNHVLSVDILSREVDPETGVLRTERLLCCKQSAPAILRTLGLPIPEVAWFREVSELDPVSQEYTARTVNLTMRNLMIVKETCVYKAVSELIDEGEKLVKEKLEAVVEAAPSPRGFFDSFLNRPLFGGSASSTTTTPIDTSASTSVEASHTHSSNSGPSTISSHSAHGSSTSLPVSATPSSHVSDDTSLFARFKNPFSSVATPASDLEGTNQSTNPPQQQLTQFIQTAEFHAQIGISSVRNLMEEAARNRFQMNAGKGLRALESVIVRLLDESKEAVANVDG</sequence>
<dbReference type="AlphaFoldDB" id="A0A507EQX0"/>
<reference evidence="3 4" key="1">
    <citation type="journal article" date="2019" name="Sci. Rep.">
        <title>Comparative genomics of chytrid fungi reveal insights into the obligate biotrophic and pathogenic lifestyle of Synchytrium endobioticum.</title>
        <authorList>
            <person name="van de Vossenberg B.T.L.H."/>
            <person name="Warris S."/>
            <person name="Nguyen H.D.T."/>
            <person name="van Gent-Pelzer M.P.E."/>
            <person name="Joly D.L."/>
            <person name="van de Geest H.C."/>
            <person name="Bonants P.J.M."/>
            <person name="Smith D.S."/>
            <person name="Levesque C.A."/>
            <person name="van der Lee T.A.J."/>
        </authorList>
    </citation>
    <scope>NUCLEOTIDE SEQUENCE [LARGE SCALE GENOMIC DNA]</scope>
    <source>
        <strain evidence="3 4">CBS 675.73</strain>
    </source>
</reference>